<protein>
    <submittedName>
        <fullName evidence="1">Sugar transporter</fullName>
    </submittedName>
</protein>
<comment type="caution">
    <text evidence="1">The sequence shown here is derived from an EMBL/GenBank/DDBJ whole genome shotgun (WGS) entry which is preliminary data.</text>
</comment>
<evidence type="ECO:0000313" key="1">
    <source>
        <dbReference type="EMBL" id="KAI4455217.1"/>
    </source>
</evidence>
<organism evidence="1 2">
    <name type="scientific">Holotrichia oblita</name>
    <name type="common">Chafer beetle</name>
    <dbReference type="NCBI Taxonomy" id="644536"/>
    <lineage>
        <taxon>Eukaryota</taxon>
        <taxon>Metazoa</taxon>
        <taxon>Ecdysozoa</taxon>
        <taxon>Arthropoda</taxon>
        <taxon>Hexapoda</taxon>
        <taxon>Insecta</taxon>
        <taxon>Pterygota</taxon>
        <taxon>Neoptera</taxon>
        <taxon>Endopterygota</taxon>
        <taxon>Coleoptera</taxon>
        <taxon>Polyphaga</taxon>
        <taxon>Scarabaeiformia</taxon>
        <taxon>Scarabaeidae</taxon>
        <taxon>Melolonthinae</taxon>
        <taxon>Holotrichia</taxon>
    </lineage>
</organism>
<keyword evidence="2" id="KW-1185">Reference proteome</keyword>
<name>A0ACB9SJD2_HOLOL</name>
<keyword evidence="1" id="KW-0762">Sugar transport</keyword>
<gene>
    <name evidence="1" type="ORF">MML48_9g00016284</name>
</gene>
<dbReference type="Proteomes" id="UP001056778">
    <property type="component" value="Chromosome 9"/>
</dbReference>
<dbReference type="EMBL" id="CM043023">
    <property type="protein sequence ID" value="KAI4455217.1"/>
    <property type="molecule type" value="Genomic_DNA"/>
</dbReference>
<keyword evidence="1" id="KW-0813">Transport</keyword>
<sequence length="379" mass="42484">MTENDVQVIDTELPSTSQKPEEANLIEVIENVSFQQILLSTIKTIAAQNSNQKKSKKRVARGAEVITGDEMLCEEVQESEDEQDIYATLSSDDSDDNRFFESIIEEQEDINATDCSHLSDSVEIVTSDTHLTENIDQQINGRRFVDIQDFFTDMQKANDHSPYTYLDHMYMCSESGDALICSIKLKCRMCQTEKSVRTEAPGDKLNVLASISTGLCYAQTTQIFCTINMPHLSRKQFDKHFAKVSETILATSWEAMEEAGVDEGRIAREIGNVDKDGCPLISVIADGEWSKRSYNTKHDASAGVACIVGVKTGKFLFVAVRNKYCPICERSKAKNIAVSEHRYYKNWSGTSTAMESYIISEGFKRSMEMQALPLSTLDL</sequence>
<accession>A0ACB9SJD2</accession>
<evidence type="ECO:0000313" key="2">
    <source>
        <dbReference type="Proteomes" id="UP001056778"/>
    </source>
</evidence>
<proteinExistence type="predicted"/>
<reference evidence="1" key="1">
    <citation type="submission" date="2022-04" db="EMBL/GenBank/DDBJ databases">
        <title>Chromosome-scale genome assembly of Holotrichia oblita Faldermann.</title>
        <authorList>
            <person name="Rongchong L."/>
        </authorList>
    </citation>
    <scope>NUCLEOTIDE SEQUENCE</scope>
    <source>
        <strain evidence="1">81SQS9</strain>
    </source>
</reference>